<evidence type="ECO:0000313" key="3">
    <source>
        <dbReference type="Proteomes" id="UP000549971"/>
    </source>
</evidence>
<dbReference type="EMBL" id="JACHMY010000001">
    <property type="protein sequence ID" value="MBB5837516.1"/>
    <property type="molecule type" value="Genomic_DNA"/>
</dbReference>
<dbReference type="AlphaFoldDB" id="A0A7W9J8E4"/>
<dbReference type="Pfam" id="PF01636">
    <property type="entry name" value="APH"/>
    <property type="match status" value="1"/>
</dbReference>
<gene>
    <name evidence="2" type="ORF">HDA39_004250</name>
</gene>
<comment type="caution">
    <text evidence="2">The sequence shown here is derived from an EMBL/GenBank/DDBJ whole genome shotgun (WGS) entry which is preliminary data.</text>
</comment>
<protein>
    <recommendedName>
        <fullName evidence="1">Aminoglycoside phosphotransferase domain-containing protein</fullName>
    </recommendedName>
</protein>
<dbReference type="RefSeq" id="WP_184797590.1">
    <property type="nucleotide sequence ID" value="NZ_JACHMY010000001.1"/>
</dbReference>
<keyword evidence="3" id="KW-1185">Reference proteome</keyword>
<dbReference type="InterPro" id="IPR002575">
    <property type="entry name" value="Aminoglycoside_PTrfase"/>
</dbReference>
<organism evidence="2 3">
    <name type="scientific">Kribbella italica</name>
    <dbReference type="NCBI Taxonomy" id="1540520"/>
    <lineage>
        <taxon>Bacteria</taxon>
        <taxon>Bacillati</taxon>
        <taxon>Actinomycetota</taxon>
        <taxon>Actinomycetes</taxon>
        <taxon>Propionibacteriales</taxon>
        <taxon>Kribbellaceae</taxon>
        <taxon>Kribbella</taxon>
    </lineage>
</organism>
<accession>A0A7W9J8E4</accession>
<reference evidence="2 3" key="1">
    <citation type="submission" date="2020-08" db="EMBL/GenBank/DDBJ databases">
        <title>Sequencing the genomes of 1000 actinobacteria strains.</title>
        <authorList>
            <person name="Klenk H.-P."/>
        </authorList>
    </citation>
    <scope>NUCLEOTIDE SEQUENCE [LARGE SCALE GENOMIC DNA]</scope>
    <source>
        <strain evidence="2 3">DSM 28967</strain>
    </source>
</reference>
<name>A0A7W9J8E4_9ACTN</name>
<dbReference type="Gene3D" id="3.90.1200.10">
    <property type="match status" value="1"/>
</dbReference>
<proteinExistence type="predicted"/>
<evidence type="ECO:0000259" key="1">
    <source>
        <dbReference type="Pfam" id="PF01636"/>
    </source>
</evidence>
<sequence>MTITALEPLGRDAPDDDQLTALVRAITGDPHAVPLSSRAEPFPYAIGTPTTAALIRVLGTARLADGSTTDWCSFVKQLQSARHWELLHLIPEPLREDLVQNIPWRLELAVHRSDIGALMPEGLRLPATYRIDEYDDDRATLWMEHVVQEPGIWGLERFGRAAFLLGQLSARRQPHLVQPFLPRPGVDQPGIGLRYYTNGRVTMSALPALADPHTWRHPLLAAAVCNTGEHGLRDDLLELSEQLPGVLDGLDALPQCYQHGDASPQNLLVPLGSPDEFVVIDWGFDCPQAVGFDLGQLLIGLAHAGELSPAALPAVHQVILEAFTEGLAAEGMPVPQEQVRYGYLGSLLARATFTALPLENFGAPATDSAVALFEDRVLLTRALIDLTKQLS</sequence>
<evidence type="ECO:0000313" key="2">
    <source>
        <dbReference type="EMBL" id="MBB5837516.1"/>
    </source>
</evidence>
<feature type="domain" description="Aminoglycoside phosphotransferase" evidence="1">
    <location>
        <begin position="231"/>
        <end position="302"/>
    </location>
</feature>
<dbReference type="Proteomes" id="UP000549971">
    <property type="component" value="Unassembled WGS sequence"/>
</dbReference>
<dbReference type="InterPro" id="IPR011009">
    <property type="entry name" value="Kinase-like_dom_sf"/>
</dbReference>
<dbReference type="SUPFAM" id="SSF56112">
    <property type="entry name" value="Protein kinase-like (PK-like)"/>
    <property type="match status" value="1"/>
</dbReference>